<sequence>MESKISDTLRNYRNLKKETLLKDLEKKVDDELLLSLIIKGVWKAFYQPLNSEIYFRTYKIEDSAIIVFYHSKEMVMRELVYEEEDETSFTGDYAVAGIPYLSFSNLCLGHFHSFGPKMIRKIVIGVLGIKLSLKSNLYRELAFKILGKTISSFTFNNFEMNYKNVAKVLLVGRQCNEICFFMCRIKFNKLPISFWSYRYDLDSNVKLRVLEFLNCTPLYMRFATETSDKSSIAQVDKNLKPKEEINCVIDTNVNSSINEIDYTEMVSELMNHICCSHLMKKIEIVAFKFGYNNIDQIKIASQFKHLDVKFQGELYGTKLEVTLKKYSD</sequence>
<proteinExistence type="predicted"/>
<protein>
    <submittedName>
        <fullName evidence="1">Uncharacterized protein</fullName>
    </submittedName>
</protein>
<dbReference type="Proteomes" id="UP001295684">
    <property type="component" value="Unassembled WGS sequence"/>
</dbReference>
<gene>
    <name evidence="1" type="ORF">ECRASSUSDP1_LOCUS16266</name>
</gene>
<comment type="caution">
    <text evidence="1">The sequence shown here is derived from an EMBL/GenBank/DDBJ whole genome shotgun (WGS) entry which is preliminary data.</text>
</comment>
<organism evidence="1 2">
    <name type="scientific">Euplotes crassus</name>
    <dbReference type="NCBI Taxonomy" id="5936"/>
    <lineage>
        <taxon>Eukaryota</taxon>
        <taxon>Sar</taxon>
        <taxon>Alveolata</taxon>
        <taxon>Ciliophora</taxon>
        <taxon>Intramacronucleata</taxon>
        <taxon>Spirotrichea</taxon>
        <taxon>Hypotrichia</taxon>
        <taxon>Euplotida</taxon>
        <taxon>Euplotidae</taxon>
        <taxon>Moneuplotes</taxon>
    </lineage>
</organism>
<keyword evidence="2" id="KW-1185">Reference proteome</keyword>
<evidence type="ECO:0000313" key="1">
    <source>
        <dbReference type="EMBL" id="CAI2374908.1"/>
    </source>
</evidence>
<name>A0AAD1XLE1_EUPCR</name>
<dbReference type="AlphaFoldDB" id="A0AAD1XLE1"/>
<reference evidence="1" key="1">
    <citation type="submission" date="2023-07" db="EMBL/GenBank/DDBJ databases">
        <authorList>
            <consortium name="AG Swart"/>
            <person name="Singh M."/>
            <person name="Singh A."/>
            <person name="Seah K."/>
            <person name="Emmerich C."/>
        </authorList>
    </citation>
    <scope>NUCLEOTIDE SEQUENCE</scope>
    <source>
        <strain evidence="1">DP1</strain>
    </source>
</reference>
<evidence type="ECO:0000313" key="2">
    <source>
        <dbReference type="Proteomes" id="UP001295684"/>
    </source>
</evidence>
<accession>A0AAD1XLE1</accession>
<dbReference type="EMBL" id="CAMPGE010016341">
    <property type="protein sequence ID" value="CAI2374908.1"/>
    <property type="molecule type" value="Genomic_DNA"/>
</dbReference>